<comment type="caution">
    <text evidence="1">The sequence shown here is derived from an EMBL/GenBank/DDBJ whole genome shotgun (WGS) entry which is preliminary data.</text>
</comment>
<evidence type="ECO:0000313" key="1">
    <source>
        <dbReference type="EMBL" id="KAA6372486.1"/>
    </source>
</evidence>
<organism evidence="1 2">
    <name type="scientific">Streblomastix strix</name>
    <dbReference type="NCBI Taxonomy" id="222440"/>
    <lineage>
        <taxon>Eukaryota</taxon>
        <taxon>Metamonada</taxon>
        <taxon>Preaxostyla</taxon>
        <taxon>Oxymonadida</taxon>
        <taxon>Streblomastigidae</taxon>
        <taxon>Streblomastix</taxon>
    </lineage>
</organism>
<name>A0A5J4UP43_9EUKA</name>
<dbReference type="EMBL" id="SNRW01013560">
    <property type="protein sequence ID" value="KAA6372486.1"/>
    <property type="molecule type" value="Genomic_DNA"/>
</dbReference>
<sequence length="198" mass="23578">MSKIGTARQLRYFLRQHDELYEIGTLALNKAINVKGYKISRRNDQFEERDNNYRDYIYQISNDGSKLSKEQREKGYILHQFRQQLQSGGTIAELISVFNTCDDQYILNDIAHYLSILFKAFKLPLEINMEIFKIFKDFPINFDGLGFLAESPDNHRMRFISKEKLILQMVNKIIDDIENPDKEEKERLEREEKNKQLE</sequence>
<gene>
    <name evidence="1" type="ORF">EZS28_031987</name>
</gene>
<accession>A0A5J4UP43</accession>
<evidence type="ECO:0000313" key="2">
    <source>
        <dbReference type="Proteomes" id="UP000324800"/>
    </source>
</evidence>
<dbReference type="Proteomes" id="UP000324800">
    <property type="component" value="Unassembled WGS sequence"/>
</dbReference>
<proteinExistence type="predicted"/>
<reference evidence="1 2" key="1">
    <citation type="submission" date="2019-03" db="EMBL/GenBank/DDBJ databases">
        <title>Single cell metagenomics reveals metabolic interactions within the superorganism composed of flagellate Streblomastix strix and complex community of Bacteroidetes bacteria on its surface.</title>
        <authorList>
            <person name="Treitli S.C."/>
            <person name="Kolisko M."/>
            <person name="Husnik F."/>
            <person name="Keeling P."/>
            <person name="Hampl V."/>
        </authorList>
    </citation>
    <scope>NUCLEOTIDE SEQUENCE [LARGE SCALE GENOMIC DNA]</scope>
    <source>
        <strain evidence="1">ST1C</strain>
    </source>
</reference>
<dbReference type="AlphaFoldDB" id="A0A5J4UP43"/>
<protein>
    <submittedName>
        <fullName evidence="1">Uncharacterized protein</fullName>
    </submittedName>
</protein>